<dbReference type="GO" id="GO:0008033">
    <property type="term" value="P:tRNA processing"/>
    <property type="evidence" value="ECO:0007669"/>
    <property type="project" value="UniProtKB-KW"/>
</dbReference>
<reference evidence="3" key="1">
    <citation type="journal article" date="2014" name="Genome Announc.">
        <title>Draft Genome Sequences of Three Alkaliphilic Bacillus Strains, Bacillus wakoensis JCM 9140T, Bacillus akibai JCM 9157T, and Bacillus hemicellulosilyticus JCM 9152T.</title>
        <authorList>
            <person name="Yuki M."/>
            <person name="Oshima K."/>
            <person name="Suda W."/>
            <person name="Oshida Y."/>
            <person name="Kitamura K."/>
            <person name="Iida T."/>
            <person name="Hattori M."/>
            <person name="Ohkuma M."/>
        </authorList>
    </citation>
    <scope>NUCLEOTIDE SEQUENCE [LARGE SCALE GENOMIC DNA]</scope>
    <source>
        <strain evidence="3">JCM 9152</strain>
    </source>
</reference>
<sequence length="181" mass="21263">MPTATVNLLTNYQKENKLLHTWDLYYPFVQYKILSSSCEQLRDIYECEEGLEYRLKETIKFAPTYTDWIDLLKTKRYTRTRLQRLATHVLTNTTKEEMQSAHSEGLRHIQLLGFTTKGQQFLKQTRKQRNLPILTKRAKATGRIAELEERAAIIYAQPLLTHARNSAIKAEFTPPIQLNKY</sequence>
<evidence type="ECO:0000256" key="2">
    <source>
        <dbReference type="ARBA" id="ARBA00022694"/>
    </source>
</evidence>
<dbReference type="GO" id="GO:0016874">
    <property type="term" value="F:ligase activity"/>
    <property type="evidence" value="ECO:0007669"/>
    <property type="project" value="UniProtKB-KW"/>
</dbReference>
<dbReference type="Pfam" id="PF05636">
    <property type="entry name" value="HIGH_NTase1"/>
    <property type="match status" value="1"/>
</dbReference>
<dbReference type="InterPro" id="IPR008513">
    <property type="entry name" value="tRNA(Met)_cyd_acetate_ligase"/>
</dbReference>
<evidence type="ECO:0000256" key="1">
    <source>
        <dbReference type="ARBA" id="ARBA00022598"/>
    </source>
</evidence>
<name>W4QCM5_9BACI</name>
<keyword evidence="4" id="KW-1185">Reference proteome</keyword>
<evidence type="ECO:0000313" key="4">
    <source>
        <dbReference type="Proteomes" id="UP000018895"/>
    </source>
</evidence>
<dbReference type="Proteomes" id="UP000018895">
    <property type="component" value="Unassembled WGS sequence"/>
</dbReference>
<evidence type="ECO:0000313" key="3">
    <source>
        <dbReference type="EMBL" id="GAE29134.1"/>
    </source>
</evidence>
<proteinExistence type="predicted"/>
<accession>W4QCM5</accession>
<protein>
    <submittedName>
        <fullName evidence="3">UPF0348 protein family</fullName>
    </submittedName>
</protein>
<dbReference type="EMBL" id="BAUU01000003">
    <property type="protein sequence ID" value="GAE29134.1"/>
    <property type="molecule type" value="Genomic_DNA"/>
</dbReference>
<comment type="caution">
    <text evidence="3">The sequence shown here is derived from an EMBL/GenBank/DDBJ whole genome shotgun (WGS) entry which is preliminary data.</text>
</comment>
<dbReference type="PANTHER" id="PTHR37825">
    <property type="entry name" value="TRNA(MET) CYTIDINE ACETATE LIGASE"/>
    <property type="match status" value="1"/>
</dbReference>
<dbReference type="AlphaFoldDB" id="W4QCM5"/>
<keyword evidence="1" id="KW-0436">Ligase</keyword>
<dbReference type="PANTHER" id="PTHR37825:SF1">
    <property type="entry name" value="TRNA(MET) CYTIDINE ACETATE LIGASE"/>
    <property type="match status" value="1"/>
</dbReference>
<gene>
    <name evidence="3" type="ORF">JCM9152_475</name>
</gene>
<dbReference type="STRING" id="1236971.JCM9152_475"/>
<keyword evidence="2" id="KW-0819">tRNA processing</keyword>
<organism evidence="3 4">
    <name type="scientific">Halalkalibacter hemicellulosilyticusJCM 9152</name>
    <dbReference type="NCBI Taxonomy" id="1236971"/>
    <lineage>
        <taxon>Bacteria</taxon>
        <taxon>Bacillati</taxon>
        <taxon>Bacillota</taxon>
        <taxon>Bacilli</taxon>
        <taxon>Bacillales</taxon>
        <taxon>Bacillaceae</taxon>
        <taxon>Halalkalibacter</taxon>
    </lineage>
</organism>